<dbReference type="Gene3D" id="3.30.70.20">
    <property type="match status" value="1"/>
</dbReference>
<dbReference type="InterPro" id="IPR017896">
    <property type="entry name" value="4Fe4S_Fe-S-bd"/>
</dbReference>
<dbReference type="PROSITE" id="PS51379">
    <property type="entry name" value="4FE4S_FER_2"/>
    <property type="match status" value="2"/>
</dbReference>
<evidence type="ECO:0000259" key="4">
    <source>
        <dbReference type="PROSITE" id="PS51379"/>
    </source>
</evidence>
<dbReference type="AlphaFoldDB" id="A0A6L5Y8U4"/>
<organism evidence="5 6">
    <name type="scientific">Pyramidobacter porci</name>
    <dbReference type="NCBI Taxonomy" id="2605789"/>
    <lineage>
        <taxon>Bacteria</taxon>
        <taxon>Thermotogati</taxon>
        <taxon>Synergistota</taxon>
        <taxon>Synergistia</taxon>
        <taxon>Synergistales</taxon>
        <taxon>Dethiosulfovibrionaceae</taxon>
        <taxon>Pyramidobacter</taxon>
    </lineage>
</organism>
<reference evidence="5 6" key="1">
    <citation type="submission" date="2019-08" db="EMBL/GenBank/DDBJ databases">
        <title>In-depth cultivation of the pig gut microbiome towards novel bacterial diversity and tailored functional studies.</title>
        <authorList>
            <person name="Wylensek D."/>
            <person name="Hitch T.C.A."/>
            <person name="Clavel T."/>
        </authorList>
    </citation>
    <scope>NUCLEOTIDE SEQUENCE [LARGE SCALE GENOMIC DNA]</scope>
    <source>
        <strain evidence="5 6">SM-530-WT-4B</strain>
    </source>
</reference>
<dbReference type="PANTHER" id="PTHR43122">
    <property type="entry name" value="FERREDOXIN SUBUNIT OF PYRUVATE:FLAVODOXIN OXIDOREDUCTASE-RELATED"/>
    <property type="match status" value="1"/>
</dbReference>
<keyword evidence="1" id="KW-0479">Metal-binding</keyword>
<dbReference type="GO" id="GO:0046872">
    <property type="term" value="F:metal ion binding"/>
    <property type="evidence" value="ECO:0007669"/>
    <property type="project" value="UniProtKB-KW"/>
</dbReference>
<proteinExistence type="predicted"/>
<feature type="domain" description="4Fe-4S ferredoxin-type" evidence="4">
    <location>
        <begin position="39"/>
        <end position="69"/>
    </location>
</feature>
<dbReference type="Pfam" id="PF12838">
    <property type="entry name" value="Fer4_7"/>
    <property type="match status" value="1"/>
</dbReference>
<evidence type="ECO:0000256" key="1">
    <source>
        <dbReference type="ARBA" id="ARBA00022723"/>
    </source>
</evidence>
<evidence type="ECO:0000256" key="3">
    <source>
        <dbReference type="ARBA" id="ARBA00023014"/>
    </source>
</evidence>
<dbReference type="PROSITE" id="PS00198">
    <property type="entry name" value="4FE4S_FER_1"/>
    <property type="match status" value="2"/>
</dbReference>
<evidence type="ECO:0000256" key="2">
    <source>
        <dbReference type="ARBA" id="ARBA00023004"/>
    </source>
</evidence>
<dbReference type="SUPFAM" id="SSF54862">
    <property type="entry name" value="4Fe-4S ferredoxins"/>
    <property type="match status" value="1"/>
</dbReference>
<gene>
    <name evidence="5" type="ORF">FYJ74_00855</name>
</gene>
<dbReference type="Proteomes" id="UP000473699">
    <property type="component" value="Unassembled WGS sequence"/>
</dbReference>
<feature type="domain" description="4Fe-4S ferredoxin-type" evidence="4">
    <location>
        <begin position="4"/>
        <end position="33"/>
    </location>
</feature>
<protein>
    <submittedName>
        <fullName evidence="5">4Fe-4S dicluster domain-containing protein</fullName>
    </submittedName>
</protein>
<dbReference type="EMBL" id="VUNH01000001">
    <property type="protein sequence ID" value="MST54603.1"/>
    <property type="molecule type" value="Genomic_DNA"/>
</dbReference>
<keyword evidence="2" id="KW-0408">Iron</keyword>
<comment type="caution">
    <text evidence="5">The sequence shown here is derived from an EMBL/GenBank/DDBJ whole genome shotgun (WGS) entry which is preliminary data.</text>
</comment>
<evidence type="ECO:0000313" key="6">
    <source>
        <dbReference type="Proteomes" id="UP000473699"/>
    </source>
</evidence>
<keyword evidence="6" id="KW-1185">Reference proteome</keyword>
<dbReference type="RefSeq" id="WP_154527734.1">
    <property type="nucleotide sequence ID" value="NZ_JAXDZJ010000157.1"/>
</dbReference>
<dbReference type="GO" id="GO:0051536">
    <property type="term" value="F:iron-sulfur cluster binding"/>
    <property type="evidence" value="ECO:0007669"/>
    <property type="project" value="UniProtKB-KW"/>
</dbReference>
<dbReference type="PANTHER" id="PTHR43122:SF2">
    <property type="entry name" value="FERREDOXIN SUBUNIT OF PYRUVATE:FLAVODOXIN OXIDOREDUCTASE"/>
    <property type="match status" value="1"/>
</dbReference>
<accession>A0A6L5Y8U4</accession>
<name>A0A6L5Y8U4_9BACT</name>
<evidence type="ECO:0000313" key="5">
    <source>
        <dbReference type="EMBL" id="MST54603.1"/>
    </source>
</evidence>
<dbReference type="InterPro" id="IPR017900">
    <property type="entry name" value="4Fe4S_Fe_S_CS"/>
</dbReference>
<sequence length="71" mass="7827">MAKGRITVAEEYCKSCGLCVDACPKKVLRISDHLNVKGYRPVEQYREGCIGCALCAMTCPDAVIEVFRENA</sequence>
<keyword evidence="3" id="KW-0411">Iron-sulfur</keyword>